<comment type="caution">
    <text evidence="1">The sequence shown here is derived from an EMBL/GenBank/DDBJ whole genome shotgun (WGS) entry which is preliminary data.</text>
</comment>
<evidence type="ECO:0000313" key="1">
    <source>
        <dbReference type="EMBL" id="MBW0472065.1"/>
    </source>
</evidence>
<gene>
    <name evidence="1" type="ORF">O181_011780</name>
</gene>
<name>A0A9Q3BWK1_9BASI</name>
<proteinExistence type="predicted"/>
<dbReference type="AlphaFoldDB" id="A0A9Q3BWK1"/>
<reference evidence="1" key="1">
    <citation type="submission" date="2021-03" db="EMBL/GenBank/DDBJ databases">
        <title>Draft genome sequence of rust myrtle Austropuccinia psidii MF-1, a brazilian biotype.</title>
        <authorList>
            <person name="Quecine M.C."/>
            <person name="Pachon D.M.R."/>
            <person name="Bonatelli M.L."/>
            <person name="Correr F.H."/>
            <person name="Franceschini L.M."/>
            <person name="Leite T.F."/>
            <person name="Margarido G.R.A."/>
            <person name="Almeida C.A."/>
            <person name="Ferrarezi J.A."/>
            <person name="Labate C.A."/>
        </authorList>
    </citation>
    <scope>NUCLEOTIDE SEQUENCE</scope>
    <source>
        <strain evidence="1">MF-1</strain>
    </source>
</reference>
<accession>A0A9Q3BWK1</accession>
<protein>
    <submittedName>
        <fullName evidence="1">Uncharacterized protein</fullName>
    </submittedName>
</protein>
<dbReference type="Proteomes" id="UP000765509">
    <property type="component" value="Unassembled WGS sequence"/>
</dbReference>
<dbReference type="EMBL" id="AVOT02002956">
    <property type="protein sequence ID" value="MBW0472065.1"/>
    <property type="molecule type" value="Genomic_DNA"/>
</dbReference>
<evidence type="ECO:0000313" key="2">
    <source>
        <dbReference type="Proteomes" id="UP000765509"/>
    </source>
</evidence>
<sequence>MHTLLQASPDVLPLPQLTMLMLPHPFLILSTPYHAYAPTVRYGYVSDPTTPCLPSPILMLLHPRLILSSPYHAYTPTVPYRYVSDTTPPCASVPLPHPLPSLQYLCSCSTLEFSQLSILTLTLCLASS</sequence>
<keyword evidence="2" id="KW-1185">Reference proteome</keyword>
<organism evidence="1 2">
    <name type="scientific">Austropuccinia psidii MF-1</name>
    <dbReference type="NCBI Taxonomy" id="1389203"/>
    <lineage>
        <taxon>Eukaryota</taxon>
        <taxon>Fungi</taxon>
        <taxon>Dikarya</taxon>
        <taxon>Basidiomycota</taxon>
        <taxon>Pucciniomycotina</taxon>
        <taxon>Pucciniomycetes</taxon>
        <taxon>Pucciniales</taxon>
        <taxon>Sphaerophragmiaceae</taxon>
        <taxon>Austropuccinia</taxon>
    </lineage>
</organism>